<dbReference type="SUPFAM" id="SSF56112">
    <property type="entry name" value="Protein kinase-like (PK-like)"/>
    <property type="match status" value="1"/>
</dbReference>
<dbReference type="AlphaFoldDB" id="A0AAU2VKV4"/>
<dbReference type="GO" id="GO:0004674">
    <property type="term" value="F:protein serine/threonine kinase activity"/>
    <property type="evidence" value="ECO:0007669"/>
    <property type="project" value="UniProtKB-KW"/>
</dbReference>
<protein>
    <recommendedName>
        <fullName evidence="1">non-specific serine/threonine protein kinase</fullName>
        <ecNumber evidence="1">2.7.11.1</ecNumber>
    </recommendedName>
</protein>
<keyword evidence="6 9" id="KW-0067">ATP-binding</keyword>
<organism evidence="13">
    <name type="scientific">Streptomyces sp. NBC_00008</name>
    <dbReference type="NCBI Taxonomy" id="2903610"/>
    <lineage>
        <taxon>Bacteria</taxon>
        <taxon>Bacillati</taxon>
        <taxon>Actinomycetota</taxon>
        <taxon>Actinomycetes</taxon>
        <taxon>Kitasatosporales</taxon>
        <taxon>Streptomycetaceae</taxon>
        <taxon>Streptomyces</taxon>
    </lineage>
</organism>
<evidence type="ECO:0000313" key="13">
    <source>
        <dbReference type="EMBL" id="WTW67972.1"/>
    </source>
</evidence>
<gene>
    <name evidence="13" type="ORF">OG398_06675</name>
</gene>
<dbReference type="Gene3D" id="1.10.510.10">
    <property type="entry name" value="Transferase(Phosphotransferase) domain 1"/>
    <property type="match status" value="1"/>
</dbReference>
<dbReference type="PANTHER" id="PTHR43289:SF6">
    <property type="entry name" value="SERINE_THREONINE-PROTEIN KINASE NEKL-3"/>
    <property type="match status" value="1"/>
</dbReference>
<evidence type="ECO:0000256" key="1">
    <source>
        <dbReference type="ARBA" id="ARBA00012513"/>
    </source>
</evidence>
<dbReference type="FunFam" id="1.10.510.10:FF:000021">
    <property type="entry name" value="Serine/threonine protein kinase"/>
    <property type="match status" value="1"/>
</dbReference>
<evidence type="ECO:0000256" key="9">
    <source>
        <dbReference type="PROSITE-ProRule" id="PRU10141"/>
    </source>
</evidence>
<evidence type="ECO:0000256" key="4">
    <source>
        <dbReference type="ARBA" id="ARBA00022741"/>
    </source>
</evidence>
<evidence type="ECO:0000256" key="7">
    <source>
        <dbReference type="ARBA" id="ARBA00047899"/>
    </source>
</evidence>
<dbReference type="InterPro" id="IPR008271">
    <property type="entry name" value="Ser/Thr_kinase_AS"/>
</dbReference>
<keyword evidence="11" id="KW-0812">Transmembrane</keyword>
<dbReference type="PROSITE" id="PS50011">
    <property type="entry name" value="PROTEIN_KINASE_DOM"/>
    <property type="match status" value="1"/>
</dbReference>
<feature type="region of interest" description="Disordered" evidence="10">
    <location>
        <begin position="254"/>
        <end position="349"/>
    </location>
</feature>
<accession>A0AAU2VKV4</accession>
<feature type="transmembrane region" description="Helical" evidence="11">
    <location>
        <begin position="471"/>
        <end position="494"/>
    </location>
</feature>
<keyword evidence="11" id="KW-1133">Transmembrane helix</keyword>
<evidence type="ECO:0000256" key="10">
    <source>
        <dbReference type="SAM" id="MobiDB-lite"/>
    </source>
</evidence>
<dbReference type="Gene3D" id="3.30.200.20">
    <property type="entry name" value="Phosphorylase Kinase, domain 1"/>
    <property type="match status" value="1"/>
</dbReference>
<feature type="transmembrane region" description="Helical" evidence="11">
    <location>
        <begin position="438"/>
        <end position="459"/>
    </location>
</feature>
<evidence type="ECO:0000256" key="2">
    <source>
        <dbReference type="ARBA" id="ARBA00022527"/>
    </source>
</evidence>
<reference evidence="13" key="1">
    <citation type="submission" date="2022-10" db="EMBL/GenBank/DDBJ databases">
        <title>The complete genomes of actinobacterial strains from the NBC collection.</title>
        <authorList>
            <person name="Joergensen T.S."/>
            <person name="Alvarez Arevalo M."/>
            <person name="Sterndorff E.B."/>
            <person name="Faurdal D."/>
            <person name="Vuksanovic O."/>
            <person name="Mourched A.-S."/>
            <person name="Charusanti P."/>
            <person name="Shaw S."/>
            <person name="Blin K."/>
            <person name="Weber T."/>
        </authorList>
    </citation>
    <scope>NUCLEOTIDE SEQUENCE</scope>
    <source>
        <strain evidence="13">NBC_00008</strain>
    </source>
</reference>
<dbReference type="PROSITE" id="PS00108">
    <property type="entry name" value="PROTEIN_KINASE_ST"/>
    <property type="match status" value="1"/>
</dbReference>
<evidence type="ECO:0000256" key="8">
    <source>
        <dbReference type="ARBA" id="ARBA00048679"/>
    </source>
</evidence>
<keyword evidence="2 13" id="KW-0723">Serine/threonine-protein kinase</keyword>
<sequence length="525" mass="55343">MRGEVLESRYQLVEMLGAGGMGQVWRAVDSRLDRDVAVKVITQGPLTTSQSAARFRQEARATARLTHPRIVTIHDHGEAAVAGHQVLFLVMELVPGRSMASFTATERRSVESVVAWGLQICAGLAAAHRAGVVHRDIKPANVMVYGDGEHDLKICDFGIARLIEESGTGLTGTGSAIGTPAYMSPEQVRGDRTLDGRSDLYSLGCLLYELLAGRPPFEGAGWSVLAQHLNGTPDPLRSLRPDVPAALDHLVASLLRKDPDHRPATAEEVSERLRGVPDGPGDGPPGIPGVREFADAPTVDAPRAPEAGPRQQSAPPLEPPEPAAPEAKDTPVQPAAPAEPKPEVPRTIPGAGRESALIALLTTGALWSQFALLTGWAPVWTLALCVPVFLVAMAAAFIGAPNVAADDREQTDVGMLLTAILCTVLAAVFLLLWPPSPWWTALLSAVLGVPVLFFGGMGVRSGVEAVLRRAPWQTAAGTTMGLLNGTVLAGLLAAGGDVSVLLSIAAGVWAWALFALVSTLLMPRW</sequence>
<evidence type="ECO:0000256" key="11">
    <source>
        <dbReference type="SAM" id="Phobius"/>
    </source>
</evidence>
<evidence type="ECO:0000256" key="5">
    <source>
        <dbReference type="ARBA" id="ARBA00022777"/>
    </source>
</evidence>
<feature type="transmembrane region" description="Helical" evidence="11">
    <location>
        <begin position="413"/>
        <end position="432"/>
    </location>
</feature>
<dbReference type="SMART" id="SM00220">
    <property type="entry name" value="S_TKc"/>
    <property type="match status" value="1"/>
</dbReference>
<feature type="binding site" evidence="9">
    <location>
        <position position="39"/>
    </location>
    <ligand>
        <name>ATP</name>
        <dbReference type="ChEBI" id="CHEBI:30616"/>
    </ligand>
</feature>
<dbReference type="EMBL" id="CP108313">
    <property type="protein sequence ID" value="WTW67972.1"/>
    <property type="molecule type" value="Genomic_DNA"/>
</dbReference>
<feature type="transmembrane region" description="Helical" evidence="11">
    <location>
        <begin position="500"/>
        <end position="522"/>
    </location>
</feature>
<name>A0AAU2VKV4_9ACTN</name>
<comment type="catalytic activity">
    <reaction evidence="7">
        <text>L-threonyl-[protein] + ATP = O-phospho-L-threonyl-[protein] + ADP + H(+)</text>
        <dbReference type="Rhea" id="RHEA:46608"/>
        <dbReference type="Rhea" id="RHEA-COMP:11060"/>
        <dbReference type="Rhea" id="RHEA-COMP:11605"/>
        <dbReference type="ChEBI" id="CHEBI:15378"/>
        <dbReference type="ChEBI" id="CHEBI:30013"/>
        <dbReference type="ChEBI" id="CHEBI:30616"/>
        <dbReference type="ChEBI" id="CHEBI:61977"/>
        <dbReference type="ChEBI" id="CHEBI:456216"/>
        <dbReference type="EC" id="2.7.11.1"/>
    </reaction>
</comment>
<dbReference type="FunFam" id="3.30.200.20:FF:000035">
    <property type="entry name" value="Serine/threonine protein kinase Stk1"/>
    <property type="match status" value="1"/>
</dbReference>
<dbReference type="InterPro" id="IPR000719">
    <property type="entry name" value="Prot_kinase_dom"/>
</dbReference>
<dbReference type="Pfam" id="PF00069">
    <property type="entry name" value="Pkinase"/>
    <property type="match status" value="1"/>
</dbReference>
<dbReference type="InterPro" id="IPR017441">
    <property type="entry name" value="Protein_kinase_ATP_BS"/>
</dbReference>
<keyword evidence="3" id="KW-0808">Transferase</keyword>
<dbReference type="GO" id="GO:0005524">
    <property type="term" value="F:ATP binding"/>
    <property type="evidence" value="ECO:0007669"/>
    <property type="project" value="UniProtKB-UniRule"/>
</dbReference>
<keyword evidence="5 13" id="KW-0418">Kinase</keyword>
<keyword evidence="4 9" id="KW-0547">Nucleotide-binding</keyword>
<proteinExistence type="predicted"/>
<dbReference type="InterPro" id="IPR011009">
    <property type="entry name" value="Kinase-like_dom_sf"/>
</dbReference>
<dbReference type="PANTHER" id="PTHR43289">
    <property type="entry name" value="MITOGEN-ACTIVATED PROTEIN KINASE KINASE KINASE 20-RELATED"/>
    <property type="match status" value="1"/>
</dbReference>
<evidence type="ECO:0000259" key="12">
    <source>
        <dbReference type="PROSITE" id="PS50011"/>
    </source>
</evidence>
<feature type="compositionally biased region" description="Basic and acidic residues" evidence="10">
    <location>
        <begin position="255"/>
        <end position="275"/>
    </location>
</feature>
<comment type="catalytic activity">
    <reaction evidence="8">
        <text>L-seryl-[protein] + ATP = O-phospho-L-seryl-[protein] + ADP + H(+)</text>
        <dbReference type="Rhea" id="RHEA:17989"/>
        <dbReference type="Rhea" id="RHEA-COMP:9863"/>
        <dbReference type="Rhea" id="RHEA-COMP:11604"/>
        <dbReference type="ChEBI" id="CHEBI:15378"/>
        <dbReference type="ChEBI" id="CHEBI:29999"/>
        <dbReference type="ChEBI" id="CHEBI:30616"/>
        <dbReference type="ChEBI" id="CHEBI:83421"/>
        <dbReference type="ChEBI" id="CHEBI:456216"/>
        <dbReference type="EC" id="2.7.11.1"/>
    </reaction>
</comment>
<evidence type="ECO:0000256" key="6">
    <source>
        <dbReference type="ARBA" id="ARBA00022840"/>
    </source>
</evidence>
<feature type="transmembrane region" description="Helical" evidence="11">
    <location>
        <begin position="379"/>
        <end position="401"/>
    </location>
</feature>
<dbReference type="GO" id="GO:0045717">
    <property type="term" value="P:negative regulation of fatty acid biosynthetic process"/>
    <property type="evidence" value="ECO:0007669"/>
    <property type="project" value="UniProtKB-ARBA"/>
</dbReference>
<keyword evidence="11" id="KW-0472">Membrane</keyword>
<dbReference type="PROSITE" id="PS00107">
    <property type="entry name" value="PROTEIN_KINASE_ATP"/>
    <property type="match status" value="1"/>
</dbReference>
<dbReference type="EC" id="2.7.11.1" evidence="1"/>
<evidence type="ECO:0000256" key="3">
    <source>
        <dbReference type="ARBA" id="ARBA00022679"/>
    </source>
</evidence>
<feature type="domain" description="Protein kinase" evidence="12">
    <location>
        <begin position="10"/>
        <end position="274"/>
    </location>
</feature>
<dbReference type="CDD" id="cd14014">
    <property type="entry name" value="STKc_PknB_like"/>
    <property type="match status" value="1"/>
</dbReference>